<reference evidence="2 3" key="1">
    <citation type="journal article" date="2016" name="Mol. Biol. Evol.">
        <title>Comparative Genomics of Early-Diverging Mushroom-Forming Fungi Provides Insights into the Origins of Lignocellulose Decay Capabilities.</title>
        <authorList>
            <person name="Nagy L.G."/>
            <person name="Riley R."/>
            <person name="Tritt A."/>
            <person name="Adam C."/>
            <person name="Daum C."/>
            <person name="Floudas D."/>
            <person name="Sun H."/>
            <person name="Yadav J.S."/>
            <person name="Pangilinan J."/>
            <person name="Larsson K.H."/>
            <person name="Matsuura K."/>
            <person name="Barry K."/>
            <person name="Labutti K."/>
            <person name="Kuo R."/>
            <person name="Ohm R.A."/>
            <person name="Bhattacharya S.S."/>
            <person name="Shirouzu T."/>
            <person name="Yoshinaga Y."/>
            <person name="Martin F.M."/>
            <person name="Grigoriev I.V."/>
            <person name="Hibbett D.S."/>
        </authorList>
    </citation>
    <scope>NUCLEOTIDE SEQUENCE [LARGE SCALE GENOMIC DNA]</scope>
    <source>
        <strain evidence="2 3">HHB12029</strain>
    </source>
</reference>
<organism evidence="2 3">
    <name type="scientific">Exidia glandulosa HHB12029</name>
    <dbReference type="NCBI Taxonomy" id="1314781"/>
    <lineage>
        <taxon>Eukaryota</taxon>
        <taxon>Fungi</taxon>
        <taxon>Dikarya</taxon>
        <taxon>Basidiomycota</taxon>
        <taxon>Agaricomycotina</taxon>
        <taxon>Agaricomycetes</taxon>
        <taxon>Auriculariales</taxon>
        <taxon>Exidiaceae</taxon>
        <taxon>Exidia</taxon>
    </lineage>
</organism>
<sequence length="191" mass="19753">MGSYTSVMNDTDSDMYIKYAANDLGLAVLAVVTGAIGVVAAVASGGVLLIVADAVAIGVALGVGAGAMSLAALVGGSIAVSANKAGYHTVPPGGIYRSEKLTLSLVHQADVLLARKVDNDTLELYSGSFTVWTGPTADSDKRYNLSSHLKDLDRETAKISDIADSKTVEIVEGYQKYVQNFVPASVKEVVA</sequence>
<keyword evidence="1" id="KW-1133">Transmembrane helix</keyword>
<evidence type="ECO:0000256" key="1">
    <source>
        <dbReference type="SAM" id="Phobius"/>
    </source>
</evidence>
<protein>
    <submittedName>
        <fullName evidence="2">Uncharacterized protein</fullName>
    </submittedName>
</protein>
<evidence type="ECO:0000313" key="3">
    <source>
        <dbReference type="Proteomes" id="UP000077266"/>
    </source>
</evidence>
<gene>
    <name evidence="2" type="ORF">EXIGLDRAFT_836186</name>
</gene>
<dbReference type="OrthoDB" id="2972434at2759"/>
<keyword evidence="1" id="KW-0812">Transmembrane</keyword>
<dbReference type="Proteomes" id="UP000077266">
    <property type="component" value="Unassembled WGS sequence"/>
</dbReference>
<name>A0A165I399_EXIGL</name>
<evidence type="ECO:0000313" key="2">
    <source>
        <dbReference type="EMBL" id="KZV92833.1"/>
    </source>
</evidence>
<proteinExistence type="predicted"/>
<feature type="transmembrane region" description="Helical" evidence="1">
    <location>
        <begin position="24"/>
        <end position="51"/>
    </location>
</feature>
<dbReference type="InParanoid" id="A0A165I399"/>
<accession>A0A165I399</accession>
<keyword evidence="3" id="KW-1185">Reference proteome</keyword>
<keyword evidence="1" id="KW-0472">Membrane</keyword>
<dbReference type="EMBL" id="KV426001">
    <property type="protein sequence ID" value="KZV92833.1"/>
    <property type="molecule type" value="Genomic_DNA"/>
</dbReference>
<feature type="transmembrane region" description="Helical" evidence="1">
    <location>
        <begin position="57"/>
        <end position="80"/>
    </location>
</feature>
<dbReference type="AlphaFoldDB" id="A0A165I399"/>